<dbReference type="GO" id="GO:0016740">
    <property type="term" value="F:transferase activity"/>
    <property type="evidence" value="ECO:0007669"/>
    <property type="project" value="UniProtKB-KW"/>
</dbReference>
<evidence type="ECO:0000259" key="3">
    <source>
        <dbReference type="Pfam" id="PF02709"/>
    </source>
</evidence>
<evidence type="ECO:0000313" key="5">
    <source>
        <dbReference type="Proteomes" id="UP000184394"/>
    </source>
</evidence>
<accession>A0A1M7GCJ7</accession>
<reference evidence="4 5" key="1">
    <citation type="submission" date="2016-11" db="EMBL/GenBank/DDBJ databases">
        <authorList>
            <person name="Jaros S."/>
            <person name="Januszkiewicz K."/>
            <person name="Wedrychowicz H."/>
        </authorList>
    </citation>
    <scope>NUCLEOTIDE SEQUENCE [LARGE SCALE GENOMIC DNA]</scope>
    <source>
        <strain evidence="4 5">Y1</strain>
    </source>
</reference>
<dbReference type="EMBL" id="FRCT01000001">
    <property type="protein sequence ID" value="SHM13951.1"/>
    <property type="molecule type" value="Genomic_DNA"/>
</dbReference>
<dbReference type="Pfam" id="PF00535">
    <property type="entry name" value="Glycos_transf_2"/>
    <property type="match status" value="1"/>
</dbReference>
<organism evidence="4 5">
    <name type="scientific">Ruminococcus flavefaciens</name>
    <dbReference type="NCBI Taxonomy" id="1265"/>
    <lineage>
        <taxon>Bacteria</taxon>
        <taxon>Bacillati</taxon>
        <taxon>Bacillota</taxon>
        <taxon>Clostridia</taxon>
        <taxon>Eubacteriales</taxon>
        <taxon>Oscillospiraceae</taxon>
        <taxon>Ruminococcus</taxon>
    </lineage>
</organism>
<evidence type="ECO:0000256" key="1">
    <source>
        <dbReference type="ARBA" id="ARBA00022679"/>
    </source>
</evidence>
<dbReference type="SUPFAM" id="SSF53448">
    <property type="entry name" value="Nucleotide-diphospho-sugar transferases"/>
    <property type="match status" value="1"/>
</dbReference>
<dbReference type="Proteomes" id="UP000184394">
    <property type="component" value="Unassembled WGS sequence"/>
</dbReference>
<sequence>MGKLRENIIEKALVCAVTYYDEKSKISPSLSARVHEVFKRITELLIKECRLTESDFLRILDDHKDIDFYNAVLRVIRDSITEKGIELLNNELMFLAEFGRILPYRGRYYHTLPSKNDKKYEIEFLLKSNDDLEPKKCSKHKIAVILSFRIDCDERLRNLVASLYSIRTQEIGRENIYIVAVNQDNEDKYREKLEKYVDEYVFVHNSGTYNYAWGRNVGANRIKDADIYVFWDIDIIAEKNMLSEIYKAFEDGKIQSAVPYCSAYNLDDISTSSAIISMTNGKISEIAENSYSQVMHEVYGMLISTKPEMFYKIGGQDERYEGWGDEDNDFYQRLYLNGEVRRLELDIFHLDHPRPVMRVNGEKINKKYIGDLKTSGVDIGNIDKYSDN</sequence>
<keyword evidence="1 4" id="KW-0808">Transferase</keyword>
<dbReference type="OrthoDB" id="9812302at2"/>
<dbReference type="InterPro" id="IPR001173">
    <property type="entry name" value="Glyco_trans_2-like"/>
</dbReference>
<protein>
    <submittedName>
        <fullName evidence="4">Glycosyltransferase like family 2</fullName>
    </submittedName>
</protein>
<dbReference type="InterPro" id="IPR029044">
    <property type="entry name" value="Nucleotide-diphossugar_trans"/>
</dbReference>
<dbReference type="InterPro" id="IPR027791">
    <property type="entry name" value="Galactosyl_T_C"/>
</dbReference>
<name>A0A1M7GCJ7_RUMFL</name>
<feature type="domain" description="Glycosyltransferase 2-like" evidence="2">
    <location>
        <begin position="157"/>
        <end position="268"/>
    </location>
</feature>
<dbReference type="Pfam" id="PF02709">
    <property type="entry name" value="Glyco_transf_7C"/>
    <property type="match status" value="1"/>
</dbReference>
<evidence type="ECO:0000259" key="2">
    <source>
        <dbReference type="Pfam" id="PF00535"/>
    </source>
</evidence>
<dbReference type="AlphaFoldDB" id="A0A1M7GCJ7"/>
<gene>
    <name evidence="4" type="ORF">SAMN04487860_101211</name>
</gene>
<proteinExistence type="predicted"/>
<feature type="domain" description="Galactosyltransferase C-terminal" evidence="3">
    <location>
        <begin position="289"/>
        <end position="347"/>
    </location>
</feature>
<evidence type="ECO:0000313" key="4">
    <source>
        <dbReference type="EMBL" id="SHM13951.1"/>
    </source>
</evidence>
<dbReference type="Gene3D" id="3.90.550.10">
    <property type="entry name" value="Spore Coat Polysaccharide Biosynthesis Protein SpsA, Chain A"/>
    <property type="match status" value="1"/>
</dbReference>
<dbReference type="RefSeq" id="WP_072947867.1">
    <property type="nucleotide sequence ID" value="NZ_FRCT01000001.1"/>
</dbReference>